<dbReference type="SUPFAM" id="SSF53850">
    <property type="entry name" value="Periplasmic binding protein-like II"/>
    <property type="match status" value="1"/>
</dbReference>
<dbReference type="CDD" id="cd13589">
    <property type="entry name" value="PBP2_polyamine_RpCGA009"/>
    <property type="match status" value="1"/>
</dbReference>
<dbReference type="OrthoDB" id="9766989at2"/>
<dbReference type="PANTHER" id="PTHR30006:SF2">
    <property type="entry name" value="ABC TRANSPORTER SUBSTRATE-BINDING PROTEIN"/>
    <property type="match status" value="1"/>
</dbReference>
<dbReference type="InterPro" id="IPR006311">
    <property type="entry name" value="TAT_signal"/>
</dbReference>
<dbReference type="STRING" id="1367847.JCM7686_1717"/>
<dbReference type="EMBL" id="CP006650">
    <property type="protein sequence ID" value="AGT08818.1"/>
    <property type="molecule type" value="Genomic_DNA"/>
</dbReference>
<evidence type="ECO:0000313" key="3">
    <source>
        <dbReference type="EMBL" id="AGT08818.1"/>
    </source>
</evidence>
<dbReference type="GO" id="GO:0015888">
    <property type="term" value="P:thiamine transport"/>
    <property type="evidence" value="ECO:0007669"/>
    <property type="project" value="TreeGrafter"/>
</dbReference>
<proteinExistence type="predicted"/>
<organism evidence="3 4">
    <name type="scientific">Paracoccus aminophilus JCM 7686</name>
    <dbReference type="NCBI Taxonomy" id="1367847"/>
    <lineage>
        <taxon>Bacteria</taxon>
        <taxon>Pseudomonadati</taxon>
        <taxon>Pseudomonadota</taxon>
        <taxon>Alphaproteobacteria</taxon>
        <taxon>Rhodobacterales</taxon>
        <taxon>Paracoccaceae</taxon>
        <taxon>Paracoccus</taxon>
    </lineage>
</organism>
<protein>
    <submittedName>
        <fullName evidence="3">Spermidine/putrescine-binding periplasmic protein</fullName>
    </submittedName>
</protein>
<dbReference type="PATRIC" id="fig|1367847.3.peg.1698"/>
<dbReference type="GO" id="GO:0030976">
    <property type="term" value="F:thiamine pyrophosphate binding"/>
    <property type="evidence" value="ECO:0007669"/>
    <property type="project" value="TreeGrafter"/>
</dbReference>
<dbReference type="Pfam" id="PF13343">
    <property type="entry name" value="SBP_bac_6"/>
    <property type="match status" value="1"/>
</dbReference>
<name>S5YBI7_PARAH</name>
<dbReference type="PROSITE" id="PS51318">
    <property type="entry name" value="TAT"/>
    <property type="match status" value="1"/>
</dbReference>
<dbReference type="eggNOG" id="COG0687">
    <property type="taxonomic scope" value="Bacteria"/>
</dbReference>
<gene>
    <name evidence="3" type="ORF">JCM7686_1717</name>
</gene>
<dbReference type="PANTHER" id="PTHR30006">
    <property type="entry name" value="THIAMINE-BINDING PERIPLASMIC PROTEIN-RELATED"/>
    <property type="match status" value="1"/>
</dbReference>
<evidence type="ECO:0000313" key="4">
    <source>
        <dbReference type="Proteomes" id="UP000015480"/>
    </source>
</evidence>
<dbReference type="AlphaFoldDB" id="S5YBI7"/>
<sequence>MTLNRRHFLAALTASAGVLSLGGRAFAQAPFVIPTYGGTWAKFWEEVLLPGFTKATGIQGQLDVGLGKDFVSKIRAGGAASPYSVFMGNENIAAMLRAEGFFEPLDLTKVPNAAKLHEGLMNPENNGLRGIVSPIGLAYRTDMIQTPPKSWTDLWTNPEFKGRIGLYQIGNTGALLFLRLAGKLFGSGDMDIDTAFTKIAELAPFTQASWSGEVATALMRGDVAIAPVDWTEIMTLQDKGAPVEIVVPTEGVLAYEQSFNIVKTGAAKDQAHAYINYLIDADVQSNMAKTFYTSPVNTASTVDAALAKRIPITGDAMSKIIRFDWDKYVEIAADVADRWNREIG</sequence>
<feature type="chain" id="PRO_5004534693" evidence="2">
    <location>
        <begin position="28"/>
        <end position="344"/>
    </location>
</feature>
<reference evidence="3 4" key="1">
    <citation type="journal article" date="2014" name="BMC Genomics">
        <title>Architecture and functions of a multipartite genome of the methylotrophic bacterium Paracoccus aminophilus JCM 7686, containing primary and secondary chromids.</title>
        <authorList>
            <person name="Dziewit L."/>
            <person name="Czarnecki J."/>
            <person name="Wibberg D."/>
            <person name="Radlinska M."/>
            <person name="Mrozek P."/>
            <person name="Szymczak M."/>
            <person name="Schluter A."/>
            <person name="Puhler A."/>
            <person name="Bartosik D."/>
        </authorList>
    </citation>
    <scope>NUCLEOTIDE SEQUENCE [LARGE SCALE GENOMIC DNA]</scope>
    <source>
        <strain evidence="3">JCM 7686</strain>
    </source>
</reference>
<dbReference type="HOGENOM" id="CLU_026974_4_1_5"/>
<dbReference type="GO" id="GO:0030288">
    <property type="term" value="C:outer membrane-bounded periplasmic space"/>
    <property type="evidence" value="ECO:0007669"/>
    <property type="project" value="TreeGrafter"/>
</dbReference>
<keyword evidence="1 2" id="KW-0732">Signal</keyword>
<evidence type="ECO:0000256" key="1">
    <source>
        <dbReference type="ARBA" id="ARBA00022729"/>
    </source>
</evidence>
<dbReference type="Gene3D" id="3.40.190.10">
    <property type="entry name" value="Periplasmic binding protein-like II"/>
    <property type="match status" value="2"/>
</dbReference>
<feature type="signal peptide" evidence="2">
    <location>
        <begin position="1"/>
        <end position="27"/>
    </location>
</feature>
<keyword evidence="4" id="KW-1185">Reference proteome</keyword>
<dbReference type="KEGG" id="pami:JCM7686_1717"/>
<evidence type="ECO:0000256" key="2">
    <source>
        <dbReference type="SAM" id="SignalP"/>
    </source>
</evidence>
<dbReference type="Proteomes" id="UP000015480">
    <property type="component" value="Chromosome"/>
</dbReference>
<accession>S5YBI7</accession>
<dbReference type="GO" id="GO:0030975">
    <property type="term" value="F:thiamine binding"/>
    <property type="evidence" value="ECO:0007669"/>
    <property type="project" value="TreeGrafter"/>
</dbReference>
<dbReference type="RefSeq" id="WP_020950456.1">
    <property type="nucleotide sequence ID" value="NC_022041.1"/>
</dbReference>